<dbReference type="Proteomes" id="UP000827872">
    <property type="component" value="Linkage Group LG03"/>
</dbReference>
<comment type="caution">
    <text evidence="1">The sequence shown here is derived from an EMBL/GenBank/DDBJ whole genome shotgun (WGS) entry which is preliminary data.</text>
</comment>
<gene>
    <name evidence="1" type="ORF">K3G42_004684</name>
</gene>
<reference evidence="1" key="1">
    <citation type="submission" date="2021-08" db="EMBL/GenBank/DDBJ databases">
        <title>The first chromosome-level gecko genome reveals the dynamic sex chromosomes of Neotropical dwarf geckos (Sphaerodactylidae: Sphaerodactylus).</title>
        <authorList>
            <person name="Pinto B.J."/>
            <person name="Keating S.E."/>
            <person name="Gamble T."/>
        </authorList>
    </citation>
    <scope>NUCLEOTIDE SEQUENCE</scope>
    <source>
        <strain evidence="1">TG3544</strain>
    </source>
</reference>
<evidence type="ECO:0000313" key="1">
    <source>
        <dbReference type="EMBL" id="KAH7991322.1"/>
    </source>
</evidence>
<accession>A0ACB8EG46</accession>
<proteinExistence type="predicted"/>
<sequence>MEGVGKHPLTGLTECTVGQPKWRVSGQELCKGQQHPWDARYQDFLTGLEHPRKASGNLLLMDSTPCNNIKAFLSSFEQIAEACRWPRDEWVPIPEVARSSLELDRPLPDSIQSVTYTDRKPKDDRDIGLLASGITFPSPPDQQETAETGLTEGPTSFKEIDLSFDKDEQTLVILGQRTMFWQVKEEISENAASLGNDLFCPCQ</sequence>
<keyword evidence="2" id="KW-1185">Reference proteome</keyword>
<organism evidence="1 2">
    <name type="scientific">Sphaerodactylus townsendi</name>
    <dbReference type="NCBI Taxonomy" id="933632"/>
    <lineage>
        <taxon>Eukaryota</taxon>
        <taxon>Metazoa</taxon>
        <taxon>Chordata</taxon>
        <taxon>Craniata</taxon>
        <taxon>Vertebrata</taxon>
        <taxon>Euteleostomi</taxon>
        <taxon>Lepidosauria</taxon>
        <taxon>Squamata</taxon>
        <taxon>Bifurcata</taxon>
        <taxon>Gekkota</taxon>
        <taxon>Sphaerodactylidae</taxon>
        <taxon>Sphaerodactylus</taxon>
    </lineage>
</organism>
<evidence type="ECO:0000313" key="2">
    <source>
        <dbReference type="Proteomes" id="UP000827872"/>
    </source>
</evidence>
<dbReference type="EMBL" id="CM037616">
    <property type="protein sequence ID" value="KAH7991322.1"/>
    <property type="molecule type" value="Genomic_DNA"/>
</dbReference>
<name>A0ACB8EG46_9SAUR</name>
<protein>
    <submittedName>
        <fullName evidence="1">Uncharacterized protein</fullName>
    </submittedName>
</protein>